<feature type="domain" description="Spore protein YkvP/CgeB glycosyl transferase-like" evidence="1">
    <location>
        <begin position="164"/>
        <end position="297"/>
    </location>
</feature>
<dbReference type="InterPro" id="IPR055259">
    <property type="entry name" value="YkvP/CgeB_Glyco_trans-like"/>
</dbReference>
<accession>A0ABU3K5J5</accession>
<gene>
    <name evidence="2" type="ORF">PPG34_04835</name>
</gene>
<dbReference type="Pfam" id="PF13524">
    <property type="entry name" value="Glyco_trans_1_2"/>
    <property type="match status" value="1"/>
</dbReference>
<evidence type="ECO:0000313" key="3">
    <source>
        <dbReference type="Proteomes" id="UP001250932"/>
    </source>
</evidence>
<protein>
    <submittedName>
        <fullName evidence="2">Glycosyltransferase</fullName>
    </submittedName>
</protein>
<comment type="caution">
    <text evidence="2">The sequence shown here is derived from an EMBL/GenBank/DDBJ whole genome shotgun (WGS) entry which is preliminary data.</text>
</comment>
<name>A0ABU3K5J5_9BACT</name>
<dbReference type="EMBL" id="JAQOUE010000001">
    <property type="protein sequence ID" value="MDT7041665.1"/>
    <property type="molecule type" value="Genomic_DNA"/>
</dbReference>
<evidence type="ECO:0000259" key="1">
    <source>
        <dbReference type="Pfam" id="PF13524"/>
    </source>
</evidence>
<evidence type="ECO:0000313" key="2">
    <source>
        <dbReference type="EMBL" id="MDT7041665.1"/>
    </source>
</evidence>
<proteinExistence type="predicted"/>
<reference evidence="2 3" key="1">
    <citation type="journal article" date="2023" name="ISME J.">
        <title>Cultivation and genomic characterization of novel and ubiquitous marine nitrite-oxidizing bacteria from the Nitrospirales.</title>
        <authorList>
            <person name="Mueller A.J."/>
            <person name="Daebeler A."/>
            <person name="Herbold C.W."/>
            <person name="Kirkegaard R.H."/>
            <person name="Daims H."/>
        </authorList>
    </citation>
    <scope>NUCLEOTIDE SEQUENCE [LARGE SCALE GENOMIC DNA]</scope>
    <source>
        <strain evidence="2 3">EB</strain>
    </source>
</reference>
<organism evidence="2 3">
    <name type="scientific">Candidatus Nitronereus thalassa</name>
    <dbReference type="NCBI Taxonomy" id="3020898"/>
    <lineage>
        <taxon>Bacteria</taxon>
        <taxon>Pseudomonadati</taxon>
        <taxon>Nitrospirota</taxon>
        <taxon>Nitrospiria</taxon>
        <taxon>Nitrospirales</taxon>
        <taxon>Nitrospiraceae</taxon>
        <taxon>Candidatus Nitronereus</taxon>
    </lineage>
</organism>
<sequence>MIPNKAGFLFSDLDIAGCLERCLGAMVVELDPDATYKMVGMSGLEQEICRLVEKHRINLLVYWTAGYDFRPRFLYDKLSHVFKVLMTGDDEYGFDNADRYYGQCFDLVLTHNPLNERYQIYGIDSKVFPSVYDSSIFCPGEQRPRDIPVSFIGTALNKTGREGAVRQLMDAGIEVQLYGPGSSAGVLPRDRVIDVYRRSCINLNFTGMGSYALDSEQTIVRRIRQVKGRCTKIALCGSFVLSEYAPGIEKWFHIGREIDVFNDESELLDKARFYLTHEDVREKMATRAHARALEDYDESKYWTSMGRMIEERAAEKRHGRWRRLPLYVDRPFWAAYGAWRFKYLAIFFFMGKLGLFLEELLLLIRAGRFNPTAAIWMGAAGLHTVRQSSKVADWIAVIAHKIRKLGRPGV</sequence>
<dbReference type="RefSeq" id="WP_313832013.1">
    <property type="nucleotide sequence ID" value="NZ_JAQOUE010000001.1"/>
</dbReference>
<dbReference type="Proteomes" id="UP001250932">
    <property type="component" value="Unassembled WGS sequence"/>
</dbReference>
<keyword evidence="3" id="KW-1185">Reference proteome</keyword>